<dbReference type="PROSITE" id="PS51203">
    <property type="entry name" value="CS"/>
    <property type="match status" value="1"/>
</dbReference>
<accession>A0A0C2IRG4</accession>
<evidence type="ECO:0000313" key="4">
    <source>
        <dbReference type="EMBL" id="KII68024.1"/>
    </source>
</evidence>
<sequence length="179" mass="20385">MCVAAFRSKVPQILWHEDKEYVYVSYQVFNAKNVQVEMKDGFVDFKADGEDGSHYSVKVECFKEFDAEKSSHRVHGREVMVKLKKTQKESWSKLLKGGKASYVKPNWSHPVYDSDDEKAFGGNFDGMGMGDFDMDALNMGDEPDMEDEDDDMESEKDIEDSDDSAVHEKVDQAKVQQAS</sequence>
<feature type="compositionally biased region" description="Acidic residues" evidence="2">
    <location>
        <begin position="141"/>
        <end position="163"/>
    </location>
</feature>
<name>A0A0C2IRG4_THEKT</name>
<comment type="similarity">
    <text evidence="1">Belongs to the p23/wos2 family.</text>
</comment>
<dbReference type="GO" id="GO:0005829">
    <property type="term" value="C:cytosol"/>
    <property type="evidence" value="ECO:0007669"/>
    <property type="project" value="TreeGrafter"/>
</dbReference>
<dbReference type="AlphaFoldDB" id="A0A0C2IRG4"/>
<dbReference type="SUPFAM" id="SSF49764">
    <property type="entry name" value="HSP20-like chaperones"/>
    <property type="match status" value="1"/>
</dbReference>
<dbReference type="GO" id="GO:0005634">
    <property type="term" value="C:nucleus"/>
    <property type="evidence" value="ECO:0007669"/>
    <property type="project" value="TreeGrafter"/>
</dbReference>
<feature type="region of interest" description="Disordered" evidence="2">
    <location>
        <begin position="133"/>
        <end position="179"/>
    </location>
</feature>
<organism evidence="4 5">
    <name type="scientific">Thelohanellus kitauei</name>
    <name type="common">Myxosporean</name>
    <dbReference type="NCBI Taxonomy" id="669202"/>
    <lineage>
        <taxon>Eukaryota</taxon>
        <taxon>Metazoa</taxon>
        <taxon>Cnidaria</taxon>
        <taxon>Myxozoa</taxon>
        <taxon>Myxosporea</taxon>
        <taxon>Bivalvulida</taxon>
        <taxon>Platysporina</taxon>
        <taxon>Myxobolidae</taxon>
        <taxon>Thelohanellus</taxon>
    </lineage>
</organism>
<gene>
    <name evidence="4" type="ORF">RF11_02027</name>
</gene>
<comment type="caution">
    <text evidence="4">The sequence shown here is derived from an EMBL/GenBank/DDBJ whole genome shotgun (WGS) entry which is preliminary data.</text>
</comment>
<dbReference type="PANTHER" id="PTHR22932">
    <property type="entry name" value="TELOMERASE-BINDING PROTEIN P23 HSP90 CO-CHAPERONE"/>
    <property type="match status" value="1"/>
</dbReference>
<reference evidence="4 5" key="1">
    <citation type="journal article" date="2014" name="Genome Biol. Evol.">
        <title>The genome of the myxosporean Thelohanellus kitauei shows adaptations to nutrient acquisition within its fish host.</title>
        <authorList>
            <person name="Yang Y."/>
            <person name="Xiong J."/>
            <person name="Zhou Z."/>
            <person name="Huo F."/>
            <person name="Miao W."/>
            <person name="Ran C."/>
            <person name="Liu Y."/>
            <person name="Zhang J."/>
            <person name="Feng J."/>
            <person name="Wang M."/>
            <person name="Wang M."/>
            <person name="Wang L."/>
            <person name="Yao B."/>
        </authorList>
    </citation>
    <scope>NUCLEOTIDE SEQUENCE [LARGE SCALE GENOMIC DNA]</scope>
    <source>
        <strain evidence="4">Wuqing</strain>
    </source>
</reference>
<evidence type="ECO:0000256" key="1">
    <source>
        <dbReference type="ARBA" id="ARBA00025733"/>
    </source>
</evidence>
<evidence type="ECO:0000256" key="2">
    <source>
        <dbReference type="SAM" id="MobiDB-lite"/>
    </source>
</evidence>
<protein>
    <submittedName>
        <fullName evidence="4">Protein wos2</fullName>
    </submittedName>
</protein>
<dbReference type="GO" id="GO:0006457">
    <property type="term" value="P:protein folding"/>
    <property type="evidence" value="ECO:0007669"/>
    <property type="project" value="TreeGrafter"/>
</dbReference>
<feature type="domain" description="CS" evidence="3">
    <location>
        <begin position="8"/>
        <end position="95"/>
    </location>
</feature>
<proteinExistence type="inferred from homology"/>
<dbReference type="GO" id="GO:0051879">
    <property type="term" value="F:Hsp90 protein binding"/>
    <property type="evidence" value="ECO:0007669"/>
    <property type="project" value="InterPro"/>
</dbReference>
<keyword evidence="5" id="KW-1185">Reference proteome</keyword>
<dbReference type="GO" id="GO:0051087">
    <property type="term" value="F:protein-folding chaperone binding"/>
    <property type="evidence" value="ECO:0007669"/>
    <property type="project" value="TreeGrafter"/>
</dbReference>
<dbReference type="InterPro" id="IPR045250">
    <property type="entry name" value="p23-like"/>
</dbReference>
<dbReference type="InterPro" id="IPR008978">
    <property type="entry name" value="HSP20-like_chaperone"/>
</dbReference>
<evidence type="ECO:0000313" key="5">
    <source>
        <dbReference type="Proteomes" id="UP000031668"/>
    </source>
</evidence>
<dbReference type="PANTHER" id="PTHR22932:SF1">
    <property type="entry name" value="CO-CHAPERONE PROTEIN DAF-41"/>
    <property type="match status" value="1"/>
</dbReference>
<dbReference type="Proteomes" id="UP000031668">
    <property type="component" value="Unassembled WGS sequence"/>
</dbReference>
<dbReference type="OrthoDB" id="1564555at2759"/>
<dbReference type="Gene3D" id="2.60.40.790">
    <property type="match status" value="1"/>
</dbReference>
<dbReference type="InterPro" id="IPR007052">
    <property type="entry name" value="CS_dom"/>
</dbReference>
<dbReference type="EMBL" id="JWZT01002990">
    <property type="protein sequence ID" value="KII68024.1"/>
    <property type="molecule type" value="Genomic_DNA"/>
</dbReference>
<dbReference type="GO" id="GO:0051131">
    <property type="term" value="P:chaperone-mediated protein complex assembly"/>
    <property type="evidence" value="ECO:0007669"/>
    <property type="project" value="TreeGrafter"/>
</dbReference>
<evidence type="ECO:0000259" key="3">
    <source>
        <dbReference type="PROSITE" id="PS51203"/>
    </source>
</evidence>